<keyword evidence="8" id="KW-0276">Fatty acid metabolism</keyword>
<dbReference type="SUPFAM" id="SSF48484">
    <property type="entry name" value="Lipoxigenase"/>
    <property type="match status" value="2"/>
</dbReference>
<dbReference type="InterPro" id="IPR020834">
    <property type="entry name" value="LipOase_CS"/>
</dbReference>
<evidence type="ECO:0000256" key="7">
    <source>
        <dbReference type="ARBA" id="ARBA00022767"/>
    </source>
</evidence>
<dbReference type="Pfam" id="PF00305">
    <property type="entry name" value="Lipoxygenase"/>
    <property type="match status" value="3"/>
</dbReference>
<dbReference type="GO" id="GO:0016702">
    <property type="term" value="F:oxidoreductase activity, acting on single donors with incorporation of molecular oxygen, incorporation of two atoms of oxygen"/>
    <property type="evidence" value="ECO:0007669"/>
    <property type="project" value="InterPro"/>
</dbReference>
<dbReference type="FunFam" id="4.10.372.10:FF:000001">
    <property type="entry name" value="Lipoxygenase"/>
    <property type="match status" value="2"/>
</dbReference>
<comment type="subcellular location">
    <subcellularLocation>
        <location evidence="2">Cytoplasm</location>
    </subcellularLocation>
</comment>
<dbReference type="InterPro" id="IPR020833">
    <property type="entry name" value="LipOase_Fe_BS"/>
</dbReference>
<name>A0AAD6Q0F0_9ROSI</name>
<keyword evidence="12" id="KW-0443">Lipid metabolism</keyword>
<evidence type="ECO:0000256" key="8">
    <source>
        <dbReference type="ARBA" id="ARBA00022832"/>
    </source>
</evidence>
<evidence type="ECO:0000256" key="13">
    <source>
        <dbReference type="ARBA" id="ARBA00023160"/>
    </source>
</evidence>
<dbReference type="GO" id="GO:0006633">
    <property type="term" value="P:fatty acid biosynthetic process"/>
    <property type="evidence" value="ECO:0007669"/>
    <property type="project" value="UniProtKB-KW"/>
</dbReference>
<dbReference type="InterPro" id="IPR000907">
    <property type="entry name" value="LipOase"/>
</dbReference>
<keyword evidence="7 16" id="KW-0925">Oxylipin biosynthesis</keyword>
<dbReference type="FunFam" id="1.20.245.10:FF:000002">
    <property type="entry name" value="Lipoxygenase"/>
    <property type="match status" value="2"/>
</dbReference>
<accession>A0AAD6Q0F0</accession>
<keyword evidence="10 15" id="KW-0560">Oxidoreductase</keyword>
<dbReference type="Gene3D" id="4.10.375.10">
    <property type="entry name" value="Lipoxygenase-1, Domain 2"/>
    <property type="match status" value="2"/>
</dbReference>
<comment type="pathway">
    <text evidence="16">Lipid metabolism; oxylipin biosynthesis.</text>
</comment>
<evidence type="ECO:0000256" key="2">
    <source>
        <dbReference type="ARBA" id="ARBA00004496"/>
    </source>
</evidence>
<dbReference type="SUPFAM" id="SSF49723">
    <property type="entry name" value="Lipase/lipooxygenase domain (PLAT/LH2 domain)"/>
    <property type="match status" value="2"/>
</dbReference>
<feature type="region of interest" description="Disordered" evidence="17">
    <location>
        <begin position="1123"/>
        <end position="1151"/>
    </location>
</feature>
<evidence type="ECO:0000256" key="14">
    <source>
        <dbReference type="PROSITE-ProRule" id="PRU00152"/>
    </source>
</evidence>
<dbReference type="CDD" id="cd01751">
    <property type="entry name" value="PLAT_LH2"/>
    <property type="match status" value="2"/>
</dbReference>
<dbReference type="Gene3D" id="2.60.60.20">
    <property type="entry name" value="PLAT/LH2 domain"/>
    <property type="match status" value="2"/>
</dbReference>
<comment type="caution">
    <text evidence="14">Lacks conserved residue(s) required for the propagation of feature annotation.</text>
</comment>
<keyword evidence="21" id="KW-1185">Reference proteome</keyword>
<protein>
    <recommendedName>
        <fullName evidence="16">Lipoxygenase</fullName>
        <ecNumber evidence="16">1.13.11.-</ecNumber>
    </recommendedName>
</protein>
<dbReference type="PROSITE" id="PS00711">
    <property type="entry name" value="LIPOXYGENASE_1"/>
    <property type="match status" value="2"/>
</dbReference>
<dbReference type="FunFam" id="3.10.450.60:FF:000002">
    <property type="entry name" value="Lipoxygenase"/>
    <property type="match status" value="2"/>
</dbReference>
<evidence type="ECO:0000256" key="11">
    <source>
        <dbReference type="ARBA" id="ARBA00023004"/>
    </source>
</evidence>
<dbReference type="Pfam" id="PF01477">
    <property type="entry name" value="PLAT"/>
    <property type="match status" value="2"/>
</dbReference>
<dbReference type="InterPro" id="IPR001246">
    <property type="entry name" value="LipOase_plant"/>
</dbReference>
<evidence type="ECO:0000256" key="1">
    <source>
        <dbReference type="ARBA" id="ARBA00001962"/>
    </source>
</evidence>
<dbReference type="InterPro" id="IPR036392">
    <property type="entry name" value="PLAT/LH2_dom_sf"/>
</dbReference>
<evidence type="ECO:0000256" key="17">
    <source>
        <dbReference type="SAM" id="MobiDB-lite"/>
    </source>
</evidence>
<sequence length="1845" mass="210690">MFQNIIDAITGNSDGSKKLKCGDGECKKIKGTVVLMKKNVLAFNDFNASVLDRVHELLGQRVSLQLISAVNSDLPENDLKGKLGEPAYLEEWVTTVTPLTAGEAAFKVTFDWDEEVGVPGAFLIRNNHPSEFYLKTVSLEGVPGHGRVHFVCNSWIYPAKRYNKDRVFFTNQTFLPHETPAPLRKYREEELVHLRGNGEGELKEWDRVYDYAYYNDLGDPDKGPNYVRPVLGGSSEYPYPRRGRTGRAATESGHLPVDPESHILCCILHCLTIVKLFHDLVADPNTESSQPLLMSLNIYVPRDERFGHLKMADFLAYALKSIAQFVKPELEALCDSTPNEFDSFDDVLKLYEGGFELPEGPLLDNLRKNIPLEMLKEIFRTDGENLFKFPKPQVIQDNHSAWRTDEEFGREMLAGVNPVIIRRLEEFPPKSKLDSKQYGDQNSSITEEHIKDNLDGLTIDEAIKNNRMFILDHHDELMPYLRRINTTTTKTYASRTLLFLKDDGTLKPLVIELSLPHDKGDKFGAISKVYTPAEDGVEGTIWQLAKAYVGVNDSGYHQLISHFLNTHAVSEPFVIATNRQLSVLHPIYKLLEPHFRDTMNINALARQTLINAGGILESTVYPAKYAMEMSSVIYKNWNFTEQALPEDLKKRGVAVEDPKAPHGVRLLIKDYPYAVDGLEIWFAIKEWVKDYCSFYYKDDDMIQKDSELQSWWKEVREEGHGDLKDAPWWPKMKSREELIDSCTIIIWVASALHAAVNFGQYPYAGYLPNRPTISRRFMPEEGSPDYEELKLNPEKAFLKTITAQLQTLLGISLIEILSRHSSDEVYLGQRDTPEWTADREPLEAFEKFGKKLAVIEDRMFDMNKDVSLKNRVGSVKVPYTLLVPTSEGGLTGRGIPNSKRGKEMFQNIIDAITGCCTGDCKKKIRGTVVLMKKNILDLTDLNASIHDRFREFLGQRVSLQLVSAVNSDPSANDLKGKLGKPAYLEKWITTVTSVTAGETAFKVTFNWDEEIGIPGALLVENNHQSEFYLKTVTLEGVPGLGQVHFVCKSWIYPAEHYSKRRIFFTNKTYLPHETPAPLRKYREEELFHLRGNGEGELKEWDRVYDYDFYNDLGSSKKSSEYYRPVLGGSSEHPYPRRGRTGRKKEDPNTESRLPLLKSLSIYVPRDERFGHLKMADFLAYALKTVAQVVKNGADAFVDATPNEFDSFDDVLKLYEGGIELPHVPLLDNIRKIFPLEFLKEIFRTDGERFLEFPMPQVIQDNHSAWRTDEEFGREMLAGVNPVLIRRLEEFPPKSKLNRELYGDQNSKITEEHIQNSLDGLTIDEAIRNNRMFILDHHDALMPYLRRINTTPTKTYATRTLLFLKDDGTLKPIAIELSLPHEEGDKYGSNSEVYTPAETGVESSIWQLAKAYVGVNDSGYHQLISHWLHTHAVIEPFVIATNRHLSVLHPIHKLLEPHFRDTMNINALARQILINAGGFLELTVYPSKYALEMSSSLYRSWDFTEQALPEDLKKRGVAVDDPNSPHGVRLLIKDYPYAVDGLEIWSAIKEWVRDYCSFYYKTDEMVQNDTEIQSWWKEVREVGHGDRKDAPWWPKMQTREELIESCTIIIWVASALHAAVNFGQYPYGGYLLNRPSTSRRFMPQKHSPEYEELKSNPEKFFLETITAQLQTLLGISLIEILSRHSSDEVYLGKRDILEWTADEEPTEAFKKFGKKLVVIEKGILNMNRDARYKNRVGPVKVPYTLLVPTSEAGLTGRGIPNSSANFHTVKCLCFQWLVSPKPNSTRPDRGYRKTPFLASGAQNDGTFLLRKSETTSRDGYFLGENLLLLFEKQYCVDKDPPKRLAN</sequence>
<evidence type="ECO:0000256" key="16">
    <source>
        <dbReference type="RuleBase" id="RU003975"/>
    </source>
</evidence>
<dbReference type="SMART" id="SM00308">
    <property type="entry name" value="LH2"/>
    <property type="match status" value="2"/>
</dbReference>
<dbReference type="Gene3D" id="4.10.372.10">
    <property type="entry name" value="Lipoxygenase-1, Domain 3"/>
    <property type="match status" value="2"/>
</dbReference>
<keyword evidence="4" id="KW-0963">Cytoplasm</keyword>
<keyword evidence="11 15" id="KW-0408">Iron</keyword>
<evidence type="ECO:0000313" key="21">
    <source>
        <dbReference type="Proteomes" id="UP001164929"/>
    </source>
</evidence>
<dbReference type="InterPro" id="IPR013819">
    <property type="entry name" value="LipOase_C"/>
</dbReference>
<dbReference type="PROSITE" id="PS00081">
    <property type="entry name" value="LIPOXYGENASE_2"/>
    <property type="match status" value="2"/>
</dbReference>
<evidence type="ECO:0000259" key="19">
    <source>
        <dbReference type="PROSITE" id="PS51393"/>
    </source>
</evidence>
<evidence type="ECO:0000256" key="6">
    <source>
        <dbReference type="ARBA" id="ARBA00022723"/>
    </source>
</evidence>
<dbReference type="FunFam" id="4.10.375.10:FF:000001">
    <property type="entry name" value="Lipoxygenase"/>
    <property type="match status" value="1"/>
</dbReference>
<evidence type="ECO:0000256" key="9">
    <source>
        <dbReference type="ARBA" id="ARBA00022964"/>
    </source>
</evidence>
<dbReference type="PRINTS" id="PR00087">
    <property type="entry name" value="LIPOXYGENASE"/>
</dbReference>
<evidence type="ECO:0000256" key="12">
    <source>
        <dbReference type="ARBA" id="ARBA00023098"/>
    </source>
</evidence>
<dbReference type="GO" id="GO:0005737">
    <property type="term" value="C:cytoplasm"/>
    <property type="evidence" value="ECO:0007669"/>
    <property type="project" value="UniProtKB-SubCell"/>
</dbReference>
<keyword evidence="5 16" id="KW-0444">Lipid biosynthesis</keyword>
<dbReference type="InterPro" id="IPR001024">
    <property type="entry name" value="PLAT/LH2_dom"/>
</dbReference>
<keyword evidence="13 16" id="KW-0275">Fatty acid biosynthesis</keyword>
<feature type="domain" description="Lipoxygenase" evidence="19">
    <location>
        <begin position="173"/>
        <end position="901"/>
    </location>
</feature>
<feature type="domain" description="PLAT" evidence="18">
    <location>
        <begin position="44"/>
        <end position="170"/>
    </location>
</feature>
<dbReference type="GO" id="GO:0005506">
    <property type="term" value="F:iron ion binding"/>
    <property type="evidence" value="ECO:0007669"/>
    <property type="project" value="UniProtKB-ARBA"/>
</dbReference>
<evidence type="ECO:0000256" key="10">
    <source>
        <dbReference type="ARBA" id="ARBA00023002"/>
    </source>
</evidence>
<dbReference type="GO" id="GO:0031408">
    <property type="term" value="P:oxylipin biosynthetic process"/>
    <property type="evidence" value="ECO:0007669"/>
    <property type="project" value="UniProtKB-UniRule"/>
</dbReference>
<dbReference type="PROSITE" id="PS50095">
    <property type="entry name" value="PLAT"/>
    <property type="match status" value="2"/>
</dbReference>
<dbReference type="PRINTS" id="PR00468">
    <property type="entry name" value="PLTLPOXGNASE"/>
</dbReference>
<evidence type="ECO:0000256" key="5">
    <source>
        <dbReference type="ARBA" id="ARBA00022516"/>
    </source>
</evidence>
<dbReference type="EMBL" id="JAQIZT010000013">
    <property type="protein sequence ID" value="KAJ6974331.1"/>
    <property type="molecule type" value="Genomic_DNA"/>
</dbReference>
<reference evidence="20" key="1">
    <citation type="journal article" date="2023" name="Mol. Ecol. Resour.">
        <title>Chromosome-level genome assembly of a triploid poplar Populus alba 'Berolinensis'.</title>
        <authorList>
            <person name="Chen S."/>
            <person name="Yu Y."/>
            <person name="Wang X."/>
            <person name="Wang S."/>
            <person name="Zhang T."/>
            <person name="Zhou Y."/>
            <person name="He R."/>
            <person name="Meng N."/>
            <person name="Wang Y."/>
            <person name="Liu W."/>
            <person name="Liu Z."/>
            <person name="Liu J."/>
            <person name="Guo Q."/>
            <person name="Huang H."/>
            <person name="Sederoff R.R."/>
            <person name="Wang G."/>
            <person name="Qu G."/>
            <person name="Chen S."/>
        </authorList>
    </citation>
    <scope>NUCLEOTIDE SEQUENCE</scope>
    <source>
        <strain evidence="20">SC-2020</strain>
    </source>
</reference>
<organism evidence="20 21">
    <name type="scientific">Populus alba x Populus x berolinensis</name>
    <dbReference type="NCBI Taxonomy" id="444605"/>
    <lineage>
        <taxon>Eukaryota</taxon>
        <taxon>Viridiplantae</taxon>
        <taxon>Streptophyta</taxon>
        <taxon>Embryophyta</taxon>
        <taxon>Tracheophyta</taxon>
        <taxon>Spermatophyta</taxon>
        <taxon>Magnoliopsida</taxon>
        <taxon>eudicotyledons</taxon>
        <taxon>Gunneridae</taxon>
        <taxon>Pentapetalae</taxon>
        <taxon>rosids</taxon>
        <taxon>fabids</taxon>
        <taxon>Malpighiales</taxon>
        <taxon>Salicaceae</taxon>
        <taxon>Saliceae</taxon>
        <taxon>Populus</taxon>
    </lineage>
</organism>
<proteinExistence type="inferred from homology"/>
<dbReference type="Gene3D" id="1.20.245.10">
    <property type="entry name" value="Lipoxygenase-1, Domain 5"/>
    <property type="match status" value="2"/>
</dbReference>
<comment type="caution">
    <text evidence="20">The sequence shown here is derived from an EMBL/GenBank/DDBJ whole genome shotgun (WGS) entry which is preliminary data.</text>
</comment>
<dbReference type="PROSITE" id="PS51393">
    <property type="entry name" value="LIPOXYGENASE_3"/>
    <property type="match status" value="2"/>
</dbReference>
<feature type="domain" description="Lipoxygenase" evidence="19">
    <location>
        <begin position="1068"/>
        <end position="1764"/>
    </location>
</feature>
<keyword evidence="9 15" id="KW-0223">Dioxygenase</keyword>
<evidence type="ECO:0000256" key="4">
    <source>
        <dbReference type="ARBA" id="ARBA00022490"/>
    </source>
</evidence>
<evidence type="ECO:0000256" key="15">
    <source>
        <dbReference type="RuleBase" id="RU003974"/>
    </source>
</evidence>
<dbReference type="InterPro" id="IPR036226">
    <property type="entry name" value="LipOase_C_sf"/>
</dbReference>
<feature type="domain" description="PLAT" evidence="18">
    <location>
        <begin position="939"/>
        <end position="1065"/>
    </location>
</feature>
<dbReference type="PANTHER" id="PTHR11771">
    <property type="entry name" value="LIPOXYGENASE"/>
    <property type="match status" value="1"/>
</dbReference>
<dbReference type="Proteomes" id="UP001164929">
    <property type="component" value="Chromosome 13"/>
</dbReference>
<evidence type="ECO:0000256" key="3">
    <source>
        <dbReference type="ARBA" id="ARBA00009419"/>
    </source>
</evidence>
<keyword evidence="6 15" id="KW-0479">Metal-binding</keyword>
<gene>
    <name evidence="20" type="ORF">NC653_030433</name>
</gene>
<dbReference type="GO" id="GO:0034440">
    <property type="term" value="P:lipid oxidation"/>
    <property type="evidence" value="ECO:0007669"/>
    <property type="project" value="InterPro"/>
</dbReference>
<dbReference type="EC" id="1.13.11.-" evidence="16"/>
<evidence type="ECO:0000313" key="20">
    <source>
        <dbReference type="EMBL" id="KAJ6974331.1"/>
    </source>
</evidence>
<dbReference type="InterPro" id="IPR042057">
    <property type="entry name" value="Lipoxy_PLAT/LH2"/>
</dbReference>
<comment type="similarity">
    <text evidence="3 15">Belongs to the lipoxygenase family.</text>
</comment>
<comment type="cofactor">
    <cofactor evidence="1 15">
        <name>Fe cation</name>
        <dbReference type="ChEBI" id="CHEBI:24875"/>
    </cofactor>
</comment>
<dbReference type="Gene3D" id="3.10.450.60">
    <property type="match status" value="2"/>
</dbReference>
<evidence type="ECO:0000259" key="18">
    <source>
        <dbReference type="PROSITE" id="PS50095"/>
    </source>
</evidence>
<comment type="function">
    <text evidence="16">Plant lipoxygenase may be involved in a number of diverse aspects of plant physiology including growth and development, pest resistance, and senescence or responses to wounding.</text>
</comment>
<dbReference type="InterPro" id="IPR027433">
    <property type="entry name" value="Lipoxygenase_dom_3"/>
</dbReference>